<name>A0ABT7UR46_9FIRM</name>
<sequence>MKQTGKRMQKLRWLLLVVLVVLVLQLLQGLFTLRSVPVQLLRVEDGWLDLQNQDAAAGLFQLEGSWDFYPEALYTSEDFAAGRTGQPAGEEVSPSDYAYGTHRLRIRATPGAYYALCGFSVDYATRVFVNGSEVAAFGNPAGTLEDFVPRVGYMTLPACAGEDGIIELVVQYGNYVHKDGGHIPVLYLSSPQNIEDFKAGNDLISLTLSGGLLLLALYFLMNAAMRCRAAYLCLTLCCVLMALRDQNFYIVHLLPEDTSWYFAYRLFICMVMLMPVSILLLLKCMYAKATAHWPLTVYLAAAGAAAVLIGTLPTRQLVSVSTAVYYLSIPYLVYLVFGTVRGFVRRGGLETADALVLSGFAVLVASLLHEALLTGRSSDVSHYGTAAWGMLGFVFLNGAAVSLRIQQRETALIESRSRGEMLERMNRMNLEFLHRIAHELKTPLTVISGYAQLTGIQLAADRVDRETPENLKTIQQEARRLGDMVTRLMEYSYGHTSELRFERVDTADLLDRVRAISAPICVKNQNTVRVSSACSEKAHGSFEMLLQVFLNLVINANRHTKNDTITLSAGAGEDGFILFQVADTGSGIAPADLPRIFEQGYSGSGSTGLGLTICREAVEAHGGRIWVERTGPKGTTIAFTVKKEEKQ</sequence>
<gene>
    <name evidence="9" type="ORF">QUW08_05410</name>
</gene>
<dbReference type="RefSeq" id="WP_289599445.1">
    <property type="nucleotide sequence ID" value="NZ_JAUDCL010000007.1"/>
</dbReference>
<keyword evidence="7" id="KW-0472">Membrane</keyword>
<dbReference type="EMBL" id="JAUDCL010000007">
    <property type="protein sequence ID" value="MDM8200735.1"/>
    <property type="molecule type" value="Genomic_DNA"/>
</dbReference>
<evidence type="ECO:0000256" key="1">
    <source>
        <dbReference type="ARBA" id="ARBA00000085"/>
    </source>
</evidence>
<feature type="transmembrane region" description="Helical" evidence="7">
    <location>
        <begin position="263"/>
        <end position="282"/>
    </location>
</feature>
<evidence type="ECO:0000259" key="8">
    <source>
        <dbReference type="PROSITE" id="PS50109"/>
    </source>
</evidence>
<dbReference type="SUPFAM" id="SSF55874">
    <property type="entry name" value="ATPase domain of HSP90 chaperone/DNA topoisomerase II/histidine kinase"/>
    <property type="match status" value="1"/>
</dbReference>
<reference evidence="9 10" key="2">
    <citation type="submission" date="2023-06" db="EMBL/GenBank/DDBJ databases">
        <title>Identification and characterization of horizontal gene transfer across gut microbiota members of farm animals based on homology search.</title>
        <authorList>
            <person name="Schwarzerova J."/>
            <person name="Nykrynova M."/>
            <person name="Jureckova K."/>
            <person name="Cejkova D."/>
            <person name="Rychlik I."/>
        </authorList>
    </citation>
    <scope>NUCLEOTIDE SEQUENCE [LARGE SCALE GENOMIC DNA]</scope>
    <source>
        <strain evidence="9 10">ET340</strain>
    </source>
</reference>
<comment type="catalytic activity">
    <reaction evidence="1">
        <text>ATP + protein L-histidine = ADP + protein N-phospho-L-histidine.</text>
        <dbReference type="EC" id="2.7.13.3"/>
    </reaction>
</comment>
<evidence type="ECO:0000313" key="10">
    <source>
        <dbReference type="Proteomes" id="UP001529380"/>
    </source>
</evidence>
<evidence type="ECO:0000256" key="4">
    <source>
        <dbReference type="ARBA" id="ARBA00022679"/>
    </source>
</evidence>
<dbReference type="SMART" id="SM00387">
    <property type="entry name" value="HATPase_c"/>
    <property type="match status" value="1"/>
</dbReference>
<dbReference type="InterPro" id="IPR005467">
    <property type="entry name" value="His_kinase_dom"/>
</dbReference>
<evidence type="ECO:0000256" key="5">
    <source>
        <dbReference type="ARBA" id="ARBA00022777"/>
    </source>
</evidence>
<feature type="transmembrane region" description="Helical" evidence="7">
    <location>
        <begin position="324"/>
        <end position="343"/>
    </location>
</feature>
<evidence type="ECO:0000256" key="7">
    <source>
        <dbReference type="SAM" id="Phobius"/>
    </source>
</evidence>
<comment type="caution">
    <text evidence="9">The sequence shown here is derived from an EMBL/GenBank/DDBJ whole genome shotgun (WGS) entry which is preliminary data.</text>
</comment>
<dbReference type="PRINTS" id="PR00344">
    <property type="entry name" value="BCTRLSENSOR"/>
</dbReference>
<dbReference type="InterPro" id="IPR036890">
    <property type="entry name" value="HATPase_C_sf"/>
</dbReference>
<dbReference type="PROSITE" id="PS50109">
    <property type="entry name" value="HIS_KIN"/>
    <property type="match status" value="1"/>
</dbReference>
<feature type="transmembrane region" description="Helical" evidence="7">
    <location>
        <begin position="203"/>
        <end position="220"/>
    </location>
</feature>
<keyword evidence="4" id="KW-0808">Transferase</keyword>
<dbReference type="SMART" id="SM00388">
    <property type="entry name" value="HisKA"/>
    <property type="match status" value="1"/>
</dbReference>
<evidence type="ECO:0000256" key="6">
    <source>
        <dbReference type="ARBA" id="ARBA00023012"/>
    </source>
</evidence>
<feature type="transmembrane region" description="Helical" evidence="7">
    <location>
        <begin position="227"/>
        <end position="243"/>
    </location>
</feature>
<keyword evidence="7" id="KW-0812">Transmembrane</keyword>
<dbReference type="GO" id="GO:0016301">
    <property type="term" value="F:kinase activity"/>
    <property type="evidence" value="ECO:0007669"/>
    <property type="project" value="UniProtKB-KW"/>
</dbReference>
<reference evidence="9 10" key="3">
    <citation type="submission" date="2023-06" db="EMBL/GenBank/DDBJ databases">
        <authorList>
            <person name="Zeman M."/>
            <person name="Kubasova T."/>
            <person name="Jahodarova E."/>
            <person name="Nykrynova M."/>
            <person name="Rychlik I."/>
        </authorList>
    </citation>
    <scope>NUCLEOTIDE SEQUENCE [LARGE SCALE GENOMIC DNA]</scope>
    <source>
        <strain evidence="9 10">ET340</strain>
    </source>
</reference>
<feature type="domain" description="Histidine kinase" evidence="8">
    <location>
        <begin position="435"/>
        <end position="645"/>
    </location>
</feature>
<dbReference type="PANTHER" id="PTHR43711">
    <property type="entry name" value="TWO-COMPONENT HISTIDINE KINASE"/>
    <property type="match status" value="1"/>
</dbReference>
<dbReference type="Gene3D" id="1.10.287.130">
    <property type="match status" value="1"/>
</dbReference>
<keyword evidence="5 9" id="KW-0418">Kinase</keyword>
<dbReference type="CDD" id="cd00075">
    <property type="entry name" value="HATPase"/>
    <property type="match status" value="1"/>
</dbReference>
<feature type="transmembrane region" description="Helical" evidence="7">
    <location>
        <begin position="355"/>
        <end position="373"/>
    </location>
</feature>
<reference evidence="10" key="1">
    <citation type="submission" date="2023-06" db="EMBL/GenBank/DDBJ databases">
        <title>Identification and characterization of horizontal gene transfer across gut microbiota members of farm animals based on homology search.</title>
        <authorList>
            <person name="Zeman M."/>
            <person name="Kubasova T."/>
            <person name="Jahodarova E."/>
            <person name="Nykrynova M."/>
            <person name="Rychlik I."/>
        </authorList>
    </citation>
    <scope>NUCLEOTIDE SEQUENCE [LARGE SCALE GENOMIC DNA]</scope>
    <source>
        <strain evidence="10">ET340</strain>
    </source>
</reference>
<dbReference type="CDD" id="cd00082">
    <property type="entry name" value="HisKA"/>
    <property type="match status" value="1"/>
</dbReference>
<organism evidence="9 10">
    <name type="scientific">Allofournierella massiliensis</name>
    <dbReference type="NCBI Taxonomy" id="1650663"/>
    <lineage>
        <taxon>Bacteria</taxon>
        <taxon>Bacillati</taxon>
        <taxon>Bacillota</taxon>
        <taxon>Clostridia</taxon>
        <taxon>Eubacteriales</taxon>
        <taxon>Oscillospiraceae</taxon>
        <taxon>Allofournierella</taxon>
    </lineage>
</organism>
<dbReference type="EC" id="2.7.13.3" evidence="2"/>
<dbReference type="Pfam" id="PF00512">
    <property type="entry name" value="HisKA"/>
    <property type="match status" value="1"/>
</dbReference>
<dbReference type="PANTHER" id="PTHR43711:SF1">
    <property type="entry name" value="HISTIDINE KINASE 1"/>
    <property type="match status" value="1"/>
</dbReference>
<evidence type="ECO:0000256" key="2">
    <source>
        <dbReference type="ARBA" id="ARBA00012438"/>
    </source>
</evidence>
<dbReference type="InterPro" id="IPR004358">
    <property type="entry name" value="Sig_transdc_His_kin-like_C"/>
</dbReference>
<dbReference type="InterPro" id="IPR050736">
    <property type="entry name" value="Sensor_HK_Regulatory"/>
</dbReference>
<keyword evidence="3" id="KW-0597">Phosphoprotein</keyword>
<protein>
    <recommendedName>
        <fullName evidence="2">histidine kinase</fullName>
        <ecNumber evidence="2">2.7.13.3</ecNumber>
    </recommendedName>
</protein>
<feature type="transmembrane region" description="Helical" evidence="7">
    <location>
        <begin position="294"/>
        <end position="312"/>
    </location>
</feature>
<dbReference type="InterPro" id="IPR003594">
    <property type="entry name" value="HATPase_dom"/>
</dbReference>
<dbReference type="SUPFAM" id="SSF47384">
    <property type="entry name" value="Homodimeric domain of signal transducing histidine kinase"/>
    <property type="match status" value="1"/>
</dbReference>
<proteinExistence type="predicted"/>
<keyword evidence="6" id="KW-0902">Two-component regulatory system</keyword>
<dbReference type="Gene3D" id="3.30.565.10">
    <property type="entry name" value="Histidine kinase-like ATPase, C-terminal domain"/>
    <property type="match status" value="1"/>
</dbReference>
<keyword evidence="10" id="KW-1185">Reference proteome</keyword>
<dbReference type="Proteomes" id="UP001529380">
    <property type="component" value="Unassembled WGS sequence"/>
</dbReference>
<evidence type="ECO:0000313" key="9">
    <source>
        <dbReference type="EMBL" id="MDM8200735.1"/>
    </source>
</evidence>
<feature type="transmembrane region" description="Helical" evidence="7">
    <location>
        <begin position="385"/>
        <end position="403"/>
    </location>
</feature>
<evidence type="ECO:0000256" key="3">
    <source>
        <dbReference type="ARBA" id="ARBA00022553"/>
    </source>
</evidence>
<dbReference type="Pfam" id="PF02518">
    <property type="entry name" value="HATPase_c"/>
    <property type="match status" value="1"/>
</dbReference>
<keyword evidence="7" id="KW-1133">Transmembrane helix</keyword>
<accession>A0ABT7UR46</accession>
<dbReference type="InterPro" id="IPR036097">
    <property type="entry name" value="HisK_dim/P_sf"/>
</dbReference>
<dbReference type="InterPro" id="IPR003661">
    <property type="entry name" value="HisK_dim/P_dom"/>
</dbReference>